<organism evidence="3 4">
    <name type="scientific">Trematosphaeria pertusa</name>
    <dbReference type="NCBI Taxonomy" id="390896"/>
    <lineage>
        <taxon>Eukaryota</taxon>
        <taxon>Fungi</taxon>
        <taxon>Dikarya</taxon>
        <taxon>Ascomycota</taxon>
        <taxon>Pezizomycotina</taxon>
        <taxon>Dothideomycetes</taxon>
        <taxon>Pleosporomycetidae</taxon>
        <taxon>Pleosporales</taxon>
        <taxon>Massarineae</taxon>
        <taxon>Trematosphaeriaceae</taxon>
        <taxon>Trematosphaeria</taxon>
    </lineage>
</organism>
<dbReference type="SUPFAM" id="SSF52821">
    <property type="entry name" value="Rhodanese/Cell cycle control phosphatase"/>
    <property type="match status" value="1"/>
</dbReference>
<accession>A0A6A6I664</accession>
<keyword evidence="4" id="KW-1185">Reference proteome</keyword>
<dbReference type="PANTHER" id="PTHR44086:SF10">
    <property type="entry name" value="THIOSULFATE SULFURTRANSFERASE_RHODANESE-LIKE DOMAIN-CONTAINING PROTEIN 3"/>
    <property type="match status" value="1"/>
</dbReference>
<name>A0A6A6I664_9PLEO</name>
<feature type="compositionally biased region" description="Basic and acidic residues" evidence="1">
    <location>
        <begin position="194"/>
        <end position="205"/>
    </location>
</feature>
<dbReference type="Proteomes" id="UP000800094">
    <property type="component" value="Unassembled WGS sequence"/>
</dbReference>
<sequence>MASKRAVQLLSLRTPQAVSAHASSLRLGAQCARSRAFAPVSGTRKDIWRVEAGAVQRRWNSFPSDKKSKVYQFEDVLAILENPSDSTVLIDVREPDEFNANAIPTAINVPITSQPDSLLLPAEEFEDRFGFQKPPVNKQIVFYCKAGVRSSAAAQLAKQAGYENVGEYRGSWLDWEKNGGPGTKSAPPPGGKGEPTKAEIKETAV</sequence>
<dbReference type="OrthoDB" id="566238at2759"/>
<feature type="domain" description="Rhodanese" evidence="2">
    <location>
        <begin position="83"/>
        <end position="184"/>
    </location>
</feature>
<dbReference type="Pfam" id="PF00581">
    <property type="entry name" value="Rhodanese"/>
    <property type="match status" value="1"/>
</dbReference>
<evidence type="ECO:0000259" key="2">
    <source>
        <dbReference type="PROSITE" id="PS50206"/>
    </source>
</evidence>
<dbReference type="PANTHER" id="PTHR44086">
    <property type="entry name" value="THIOSULFATE SULFURTRANSFERASE RDL2, MITOCHONDRIAL-RELATED"/>
    <property type="match status" value="1"/>
</dbReference>
<dbReference type="EMBL" id="ML987200">
    <property type="protein sequence ID" value="KAF2245548.1"/>
    <property type="molecule type" value="Genomic_DNA"/>
</dbReference>
<dbReference type="GO" id="GO:0004792">
    <property type="term" value="F:thiosulfate-cyanide sulfurtransferase activity"/>
    <property type="evidence" value="ECO:0007669"/>
    <property type="project" value="TreeGrafter"/>
</dbReference>
<dbReference type="PROSITE" id="PS50206">
    <property type="entry name" value="RHODANESE_3"/>
    <property type="match status" value="1"/>
</dbReference>
<reference evidence="3" key="1">
    <citation type="journal article" date="2020" name="Stud. Mycol.">
        <title>101 Dothideomycetes genomes: a test case for predicting lifestyles and emergence of pathogens.</title>
        <authorList>
            <person name="Haridas S."/>
            <person name="Albert R."/>
            <person name="Binder M."/>
            <person name="Bloem J."/>
            <person name="Labutti K."/>
            <person name="Salamov A."/>
            <person name="Andreopoulos B."/>
            <person name="Baker S."/>
            <person name="Barry K."/>
            <person name="Bills G."/>
            <person name="Bluhm B."/>
            <person name="Cannon C."/>
            <person name="Castanera R."/>
            <person name="Culley D."/>
            <person name="Daum C."/>
            <person name="Ezra D."/>
            <person name="Gonzalez J."/>
            <person name="Henrissat B."/>
            <person name="Kuo A."/>
            <person name="Liang C."/>
            <person name="Lipzen A."/>
            <person name="Lutzoni F."/>
            <person name="Magnuson J."/>
            <person name="Mondo S."/>
            <person name="Nolan M."/>
            <person name="Ohm R."/>
            <person name="Pangilinan J."/>
            <person name="Park H.-J."/>
            <person name="Ramirez L."/>
            <person name="Alfaro M."/>
            <person name="Sun H."/>
            <person name="Tritt A."/>
            <person name="Yoshinaga Y."/>
            <person name="Zwiers L.-H."/>
            <person name="Turgeon B."/>
            <person name="Goodwin S."/>
            <person name="Spatafora J."/>
            <person name="Crous P."/>
            <person name="Grigoriev I."/>
        </authorList>
    </citation>
    <scope>NUCLEOTIDE SEQUENCE</scope>
    <source>
        <strain evidence="3">CBS 122368</strain>
    </source>
</reference>
<protein>
    <submittedName>
        <fullName evidence="3">Rhodanese-like protein</fullName>
    </submittedName>
</protein>
<feature type="region of interest" description="Disordered" evidence="1">
    <location>
        <begin position="172"/>
        <end position="205"/>
    </location>
</feature>
<dbReference type="SMART" id="SM00450">
    <property type="entry name" value="RHOD"/>
    <property type="match status" value="1"/>
</dbReference>
<evidence type="ECO:0000313" key="3">
    <source>
        <dbReference type="EMBL" id="KAF2245548.1"/>
    </source>
</evidence>
<evidence type="ECO:0000313" key="4">
    <source>
        <dbReference type="Proteomes" id="UP000800094"/>
    </source>
</evidence>
<dbReference type="GeneID" id="54583005"/>
<dbReference type="AlphaFoldDB" id="A0A6A6I664"/>
<evidence type="ECO:0000256" key="1">
    <source>
        <dbReference type="SAM" id="MobiDB-lite"/>
    </source>
</evidence>
<proteinExistence type="predicted"/>
<dbReference type="GO" id="GO:0005739">
    <property type="term" value="C:mitochondrion"/>
    <property type="evidence" value="ECO:0007669"/>
    <property type="project" value="TreeGrafter"/>
</dbReference>
<dbReference type="CDD" id="cd01519">
    <property type="entry name" value="RHOD_HSP67B2"/>
    <property type="match status" value="1"/>
</dbReference>
<dbReference type="InterPro" id="IPR001763">
    <property type="entry name" value="Rhodanese-like_dom"/>
</dbReference>
<gene>
    <name evidence="3" type="ORF">BU26DRAFT_521974</name>
</gene>
<dbReference type="InterPro" id="IPR036873">
    <property type="entry name" value="Rhodanese-like_dom_sf"/>
</dbReference>
<dbReference type="RefSeq" id="XP_033680552.1">
    <property type="nucleotide sequence ID" value="XM_033829675.1"/>
</dbReference>
<dbReference type="Gene3D" id="3.40.250.10">
    <property type="entry name" value="Rhodanese-like domain"/>
    <property type="match status" value="1"/>
</dbReference>